<evidence type="ECO:0000259" key="3">
    <source>
        <dbReference type="Pfam" id="PF19803"/>
    </source>
</evidence>
<feature type="transmembrane region" description="Helical" evidence="2">
    <location>
        <begin position="77"/>
        <end position="97"/>
    </location>
</feature>
<reference evidence="4 5" key="1">
    <citation type="submission" date="2024-09" db="EMBL/GenBank/DDBJ databases">
        <authorList>
            <person name="Sun Q."/>
            <person name="Mori K."/>
        </authorList>
    </citation>
    <scope>NUCLEOTIDE SEQUENCE [LARGE SCALE GENOMIC DNA]</scope>
    <source>
        <strain evidence="4 5">TISTR 1856</strain>
    </source>
</reference>
<dbReference type="InterPro" id="IPR046253">
    <property type="entry name" value="DUF6286"/>
</dbReference>
<comment type="caution">
    <text evidence="4">The sequence shown here is derived from an EMBL/GenBank/DDBJ whole genome shotgun (WGS) entry which is preliminary data.</text>
</comment>
<feature type="region of interest" description="Disordered" evidence="1">
    <location>
        <begin position="1"/>
        <end position="21"/>
    </location>
</feature>
<dbReference type="RefSeq" id="WP_380135987.1">
    <property type="nucleotide sequence ID" value="NZ_JBHLUI010000003.1"/>
</dbReference>
<keyword evidence="2" id="KW-1133">Transmembrane helix</keyword>
<keyword evidence="5" id="KW-1185">Reference proteome</keyword>
<name>A0ABV5LRE7_9ACTN</name>
<feature type="transmembrane region" description="Helical" evidence="2">
    <location>
        <begin position="21"/>
        <end position="45"/>
    </location>
</feature>
<keyword evidence="2" id="KW-0472">Membrane</keyword>
<evidence type="ECO:0000256" key="1">
    <source>
        <dbReference type="SAM" id="MobiDB-lite"/>
    </source>
</evidence>
<evidence type="ECO:0000313" key="5">
    <source>
        <dbReference type="Proteomes" id="UP001589748"/>
    </source>
</evidence>
<gene>
    <name evidence="4" type="ORF">ACFFVI_06750</name>
</gene>
<accession>A0ABV5LRE7</accession>
<protein>
    <submittedName>
        <fullName evidence="4">DUF6286 domain-containing protein</fullName>
    </submittedName>
</protein>
<feature type="compositionally biased region" description="Polar residues" evidence="1">
    <location>
        <begin position="1"/>
        <end position="15"/>
    </location>
</feature>
<sequence>MSTTVHPGAHAQTTMPPARPATGAGPIGVVGPVLAVLLVGLGVVVGREALVADGYVAGSSWAAPALGAVDGLTPTPLVVAIGVVAALVGLWLVVTALRPRSRTAVPVDERISLSGRDVARLASGAAADVDGVLDVSTTATRRRVVTTVDALSPDVSREVQARVEQRLSAIAAQPQVQVKVRTRSGGAR</sequence>
<feature type="domain" description="DUF6286" evidence="3">
    <location>
        <begin position="87"/>
        <end position="183"/>
    </location>
</feature>
<organism evidence="4 5">
    <name type="scientific">Kineococcus gynurae</name>
    <dbReference type="NCBI Taxonomy" id="452979"/>
    <lineage>
        <taxon>Bacteria</taxon>
        <taxon>Bacillati</taxon>
        <taxon>Actinomycetota</taxon>
        <taxon>Actinomycetes</taxon>
        <taxon>Kineosporiales</taxon>
        <taxon>Kineosporiaceae</taxon>
        <taxon>Kineococcus</taxon>
    </lineage>
</organism>
<dbReference type="Pfam" id="PF19803">
    <property type="entry name" value="DUF6286"/>
    <property type="match status" value="1"/>
</dbReference>
<dbReference type="EMBL" id="JBHMDM010000004">
    <property type="protein sequence ID" value="MFB9376663.1"/>
    <property type="molecule type" value="Genomic_DNA"/>
</dbReference>
<evidence type="ECO:0000313" key="4">
    <source>
        <dbReference type="EMBL" id="MFB9376663.1"/>
    </source>
</evidence>
<evidence type="ECO:0000256" key="2">
    <source>
        <dbReference type="SAM" id="Phobius"/>
    </source>
</evidence>
<keyword evidence="2" id="KW-0812">Transmembrane</keyword>
<dbReference type="Proteomes" id="UP001589748">
    <property type="component" value="Unassembled WGS sequence"/>
</dbReference>
<proteinExistence type="predicted"/>